<dbReference type="PANTHER" id="PTHR42837:SF2">
    <property type="entry name" value="MEMBRANE METALLOPROTEASE ARASP2, CHLOROPLASTIC-RELATED"/>
    <property type="match status" value="1"/>
</dbReference>
<dbReference type="Gene3D" id="2.30.42.10">
    <property type="match status" value="1"/>
</dbReference>
<evidence type="ECO:0000256" key="3">
    <source>
        <dbReference type="ARBA" id="ARBA00007931"/>
    </source>
</evidence>
<keyword evidence="6 11" id="KW-0378">Hydrolase</keyword>
<dbReference type="Pfam" id="PF02163">
    <property type="entry name" value="Peptidase_M50"/>
    <property type="match status" value="1"/>
</dbReference>
<evidence type="ECO:0000256" key="4">
    <source>
        <dbReference type="ARBA" id="ARBA00022670"/>
    </source>
</evidence>
<dbReference type="GO" id="GO:0046872">
    <property type="term" value="F:metal ion binding"/>
    <property type="evidence" value="ECO:0007669"/>
    <property type="project" value="UniProtKB-KW"/>
</dbReference>
<keyword evidence="11" id="KW-0479">Metal-binding</keyword>
<evidence type="ECO:0000256" key="9">
    <source>
        <dbReference type="ARBA" id="ARBA00023049"/>
    </source>
</evidence>
<evidence type="ECO:0000313" key="13">
    <source>
        <dbReference type="EMBL" id="MCQ4814312.1"/>
    </source>
</evidence>
<keyword evidence="10 11" id="KW-0472">Membrane</keyword>
<evidence type="ECO:0000256" key="7">
    <source>
        <dbReference type="ARBA" id="ARBA00022833"/>
    </source>
</evidence>
<dbReference type="InterPro" id="IPR008915">
    <property type="entry name" value="Peptidase_M50"/>
</dbReference>
<dbReference type="CDD" id="cd06163">
    <property type="entry name" value="S2P-M50_PDZ_RseP-like"/>
    <property type="match status" value="1"/>
</dbReference>
<dbReference type="SMART" id="SM00228">
    <property type="entry name" value="PDZ"/>
    <property type="match status" value="1"/>
</dbReference>
<feature type="transmembrane region" description="Helical" evidence="11">
    <location>
        <begin position="98"/>
        <end position="120"/>
    </location>
</feature>
<dbReference type="InterPro" id="IPR041489">
    <property type="entry name" value="PDZ_6"/>
</dbReference>
<name>A0AAW5K7M4_9BACT</name>
<dbReference type="InterPro" id="IPR001478">
    <property type="entry name" value="PDZ"/>
</dbReference>
<reference evidence="13 14" key="1">
    <citation type="submission" date="2022-06" db="EMBL/GenBank/DDBJ databases">
        <title>Isolation of gut microbiota from human fecal samples.</title>
        <authorList>
            <person name="Pamer E.G."/>
            <person name="Barat B."/>
            <person name="Waligurski E."/>
            <person name="Medina S."/>
            <person name="Paddock L."/>
            <person name="Mostad J."/>
        </authorList>
    </citation>
    <scope>NUCLEOTIDE SEQUENCE [LARGE SCALE GENOMIC DNA]</scope>
    <source>
        <strain evidence="13 14">DFI.9.90</strain>
    </source>
</reference>
<proteinExistence type="inferred from homology"/>
<comment type="similarity">
    <text evidence="3 11">Belongs to the peptidase M50B family.</text>
</comment>
<evidence type="ECO:0000313" key="14">
    <source>
        <dbReference type="Proteomes" id="UP001205919"/>
    </source>
</evidence>
<sequence length="348" mass="38705">MISIISFLIVIGICVMSHEGGHYWAARFRDVMIHEYSFGMGPVIWSRRKGETQYSFRAFPIGGFVKLEGEDAGEEGEEKPAGYDPKRSLANKKPWERILIIGAGASVNIALAWILTAAYLSGYGIYNMEVPKLGNIMENTPAYSAGLKSGDIIRSIDGRELKNWADIRKNIQDKDKRGDRFDITVERGGEEKHFAIDVPVNKEAGGRLLGVQPSHEKYPLFKALGTAFTYSWKMSVEILSGLWMALTGQIKADVTGPVGIATMAGDAFREGFWTFIAFLGVINLNLGLLNLLPFPALDGGRIIFILVELVTRRKVPERVETMIHYAGFIILLALIFLVTGKDIYRLIQ</sequence>
<dbReference type="AlphaFoldDB" id="A0AAW5K7M4"/>
<dbReference type="NCBIfam" id="TIGR00054">
    <property type="entry name" value="RIP metalloprotease RseP"/>
    <property type="match status" value="1"/>
</dbReference>
<keyword evidence="9 11" id="KW-0482">Metalloprotease</keyword>
<feature type="domain" description="PDZ" evidence="12">
    <location>
        <begin position="121"/>
        <end position="189"/>
    </location>
</feature>
<comment type="caution">
    <text evidence="13">The sequence shown here is derived from an EMBL/GenBank/DDBJ whole genome shotgun (WGS) entry which is preliminary data.</text>
</comment>
<accession>A0AAW5K7M4</accession>
<evidence type="ECO:0000256" key="2">
    <source>
        <dbReference type="ARBA" id="ARBA00004141"/>
    </source>
</evidence>
<dbReference type="GO" id="GO:0016020">
    <property type="term" value="C:membrane"/>
    <property type="evidence" value="ECO:0007669"/>
    <property type="project" value="UniProtKB-SubCell"/>
</dbReference>
<keyword evidence="8 11" id="KW-1133">Transmembrane helix</keyword>
<dbReference type="InterPro" id="IPR036034">
    <property type="entry name" value="PDZ_sf"/>
</dbReference>
<comment type="subcellular location">
    <subcellularLocation>
        <location evidence="2">Membrane</location>
        <topology evidence="2">Multi-pass membrane protein</topology>
    </subcellularLocation>
</comment>
<dbReference type="GO" id="GO:0006508">
    <property type="term" value="P:proteolysis"/>
    <property type="evidence" value="ECO:0007669"/>
    <property type="project" value="UniProtKB-KW"/>
</dbReference>
<keyword evidence="4" id="KW-0645">Protease</keyword>
<dbReference type="EMBL" id="JANFYT010000014">
    <property type="protein sequence ID" value="MCQ4814312.1"/>
    <property type="molecule type" value="Genomic_DNA"/>
</dbReference>
<evidence type="ECO:0000256" key="6">
    <source>
        <dbReference type="ARBA" id="ARBA00022801"/>
    </source>
</evidence>
<gene>
    <name evidence="13" type="primary">rseP</name>
    <name evidence="13" type="ORF">NE630_07690</name>
</gene>
<evidence type="ECO:0000256" key="10">
    <source>
        <dbReference type="ARBA" id="ARBA00023136"/>
    </source>
</evidence>
<dbReference type="Pfam" id="PF17820">
    <property type="entry name" value="PDZ_6"/>
    <property type="match status" value="1"/>
</dbReference>
<dbReference type="SUPFAM" id="SSF50156">
    <property type="entry name" value="PDZ domain-like"/>
    <property type="match status" value="1"/>
</dbReference>
<organism evidence="13 14">
    <name type="scientific">Cloacibacillus evryensis</name>
    <dbReference type="NCBI Taxonomy" id="508460"/>
    <lineage>
        <taxon>Bacteria</taxon>
        <taxon>Thermotogati</taxon>
        <taxon>Synergistota</taxon>
        <taxon>Synergistia</taxon>
        <taxon>Synergistales</taxon>
        <taxon>Synergistaceae</taxon>
        <taxon>Cloacibacillus</taxon>
    </lineage>
</organism>
<evidence type="ECO:0000259" key="12">
    <source>
        <dbReference type="SMART" id="SM00228"/>
    </source>
</evidence>
<dbReference type="InterPro" id="IPR004387">
    <property type="entry name" value="Pept_M50_Zn"/>
</dbReference>
<evidence type="ECO:0000256" key="11">
    <source>
        <dbReference type="RuleBase" id="RU362031"/>
    </source>
</evidence>
<feature type="transmembrane region" description="Helical" evidence="11">
    <location>
        <begin position="322"/>
        <end position="340"/>
    </location>
</feature>
<keyword evidence="7 11" id="KW-0862">Zinc</keyword>
<evidence type="ECO:0000256" key="1">
    <source>
        <dbReference type="ARBA" id="ARBA00001947"/>
    </source>
</evidence>
<evidence type="ECO:0000256" key="5">
    <source>
        <dbReference type="ARBA" id="ARBA00022692"/>
    </source>
</evidence>
<comment type="cofactor">
    <cofactor evidence="1 11">
        <name>Zn(2+)</name>
        <dbReference type="ChEBI" id="CHEBI:29105"/>
    </cofactor>
</comment>
<dbReference type="GO" id="GO:0004222">
    <property type="term" value="F:metalloendopeptidase activity"/>
    <property type="evidence" value="ECO:0007669"/>
    <property type="project" value="InterPro"/>
</dbReference>
<dbReference type="PANTHER" id="PTHR42837">
    <property type="entry name" value="REGULATOR OF SIGMA-E PROTEASE RSEP"/>
    <property type="match status" value="1"/>
</dbReference>
<dbReference type="EC" id="3.4.24.-" evidence="11"/>
<keyword evidence="5 11" id="KW-0812">Transmembrane</keyword>
<dbReference type="CDD" id="cd23081">
    <property type="entry name" value="cpPDZ_EcRseP-like"/>
    <property type="match status" value="1"/>
</dbReference>
<dbReference type="RefSeq" id="WP_008711722.1">
    <property type="nucleotide sequence ID" value="NZ_CABKQM010000008.1"/>
</dbReference>
<feature type="transmembrane region" description="Helical" evidence="11">
    <location>
        <begin position="272"/>
        <end position="292"/>
    </location>
</feature>
<evidence type="ECO:0000256" key="8">
    <source>
        <dbReference type="ARBA" id="ARBA00022989"/>
    </source>
</evidence>
<keyword evidence="14" id="KW-1185">Reference proteome</keyword>
<protein>
    <recommendedName>
        <fullName evidence="11">Zinc metalloprotease</fullName>
        <ecNumber evidence="11">3.4.24.-</ecNumber>
    </recommendedName>
</protein>
<dbReference type="Proteomes" id="UP001205919">
    <property type="component" value="Unassembled WGS sequence"/>
</dbReference>